<feature type="chain" id="PRO_5026140561" evidence="1">
    <location>
        <begin position="21"/>
        <end position="134"/>
    </location>
</feature>
<dbReference type="OrthoDB" id="4983399at2759"/>
<name>A0A6G1JJ39_9PLEO</name>
<organism evidence="2 3">
    <name type="scientific">Lentithecium fluviatile CBS 122367</name>
    <dbReference type="NCBI Taxonomy" id="1168545"/>
    <lineage>
        <taxon>Eukaryota</taxon>
        <taxon>Fungi</taxon>
        <taxon>Dikarya</taxon>
        <taxon>Ascomycota</taxon>
        <taxon>Pezizomycotina</taxon>
        <taxon>Dothideomycetes</taxon>
        <taxon>Pleosporomycetidae</taxon>
        <taxon>Pleosporales</taxon>
        <taxon>Massarineae</taxon>
        <taxon>Lentitheciaceae</taxon>
        <taxon>Lentithecium</taxon>
    </lineage>
</organism>
<gene>
    <name evidence="2" type="ORF">K458DRAFT_398606</name>
</gene>
<evidence type="ECO:0000313" key="2">
    <source>
        <dbReference type="EMBL" id="KAF2690587.1"/>
    </source>
</evidence>
<dbReference type="Proteomes" id="UP000799291">
    <property type="component" value="Unassembled WGS sequence"/>
</dbReference>
<proteinExistence type="predicted"/>
<sequence>MRFSTFNLTTLSMFSATILGSPTIVELVLESGLRLRNSGDQGDGSYLVVFNDEGVANVQFTPMAKLVAQLKITTPDEKEAIIPPGDLSASATTCDGSTRDLNSLSEANRQLARNSDAWKHYGNRSWGWKSNILR</sequence>
<dbReference type="AlphaFoldDB" id="A0A6G1JJ39"/>
<evidence type="ECO:0000313" key="3">
    <source>
        <dbReference type="Proteomes" id="UP000799291"/>
    </source>
</evidence>
<evidence type="ECO:0000256" key="1">
    <source>
        <dbReference type="SAM" id="SignalP"/>
    </source>
</evidence>
<protein>
    <submittedName>
        <fullName evidence="2">Uncharacterized protein</fullName>
    </submittedName>
</protein>
<dbReference type="EMBL" id="MU005570">
    <property type="protein sequence ID" value="KAF2690587.1"/>
    <property type="molecule type" value="Genomic_DNA"/>
</dbReference>
<reference evidence="2" key="1">
    <citation type="journal article" date="2020" name="Stud. Mycol.">
        <title>101 Dothideomycetes genomes: a test case for predicting lifestyles and emergence of pathogens.</title>
        <authorList>
            <person name="Haridas S."/>
            <person name="Albert R."/>
            <person name="Binder M."/>
            <person name="Bloem J."/>
            <person name="Labutti K."/>
            <person name="Salamov A."/>
            <person name="Andreopoulos B."/>
            <person name="Baker S."/>
            <person name="Barry K."/>
            <person name="Bills G."/>
            <person name="Bluhm B."/>
            <person name="Cannon C."/>
            <person name="Castanera R."/>
            <person name="Culley D."/>
            <person name="Daum C."/>
            <person name="Ezra D."/>
            <person name="Gonzalez J."/>
            <person name="Henrissat B."/>
            <person name="Kuo A."/>
            <person name="Liang C."/>
            <person name="Lipzen A."/>
            <person name="Lutzoni F."/>
            <person name="Magnuson J."/>
            <person name="Mondo S."/>
            <person name="Nolan M."/>
            <person name="Ohm R."/>
            <person name="Pangilinan J."/>
            <person name="Park H.-J."/>
            <person name="Ramirez L."/>
            <person name="Alfaro M."/>
            <person name="Sun H."/>
            <person name="Tritt A."/>
            <person name="Yoshinaga Y."/>
            <person name="Zwiers L.-H."/>
            <person name="Turgeon B."/>
            <person name="Goodwin S."/>
            <person name="Spatafora J."/>
            <person name="Crous P."/>
            <person name="Grigoriev I."/>
        </authorList>
    </citation>
    <scope>NUCLEOTIDE SEQUENCE</scope>
    <source>
        <strain evidence="2">CBS 122367</strain>
    </source>
</reference>
<keyword evidence="3" id="KW-1185">Reference proteome</keyword>
<keyword evidence="1" id="KW-0732">Signal</keyword>
<feature type="signal peptide" evidence="1">
    <location>
        <begin position="1"/>
        <end position="20"/>
    </location>
</feature>
<accession>A0A6G1JJ39</accession>